<dbReference type="AlphaFoldDB" id="A0A974Y3M8"/>
<gene>
    <name evidence="13" type="ORF">I8J32_003435</name>
</gene>
<keyword evidence="5 9" id="KW-0798">TonB box</keyword>
<evidence type="ECO:0000256" key="6">
    <source>
        <dbReference type="ARBA" id="ARBA00023136"/>
    </source>
</evidence>
<evidence type="ECO:0000256" key="5">
    <source>
        <dbReference type="ARBA" id="ARBA00023077"/>
    </source>
</evidence>
<keyword evidence="4 8" id="KW-0812">Transmembrane</keyword>
<feature type="domain" description="TonB-dependent receptor-like beta-barrel" evidence="11">
    <location>
        <begin position="365"/>
        <end position="800"/>
    </location>
</feature>
<dbReference type="GO" id="GO:0009279">
    <property type="term" value="C:cell outer membrane"/>
    <property type="evidence" value="ECO:0007669"/>
    <property type="project" value="UniProtKB-SubCell"/>
</dbReference>
<keyword evidence="6 8" id="KW-0472">Membrane</keyword>
<keyword evidence="7 8" id="KW-0998">Cell outer membrane</keyword>
<comment type="subcellular location">
    <subcellularLocation>
        <location evidence="1 8">Cell outer membrane</location>
        <topology evidence="1 8">Multi-pass membrane protein</topology>
    </subcellularLocation>
</comment>
<dbReference type="InterPro" id="IPR000531">
    <property type="entry name" value="Beta-barrel_TonB"/>
</dbReference>
<dbReference type="Pfam" id="PF07715">
    <property type="entry name" value="Plug"/>
    <property type="match status" value="1"/>
</dbReference>
<dbReference type="Pfam" id="PF00593">
    <property type="entry name" value="TonB_dep_Rec_b-barrel"/>
    <property type="match status" value="1"/>
</dbReference>
<evidence type="ECO:0000256" key="8">
    <source>
        <dbReference type="PROSITE-ProRule" id="PRU01360"/>
    </source>
</evidence>
<dbReference type="SUPFAM" id="SSF56935">
    <property type="entry name" value="Porins"/>
    <property type="match status" value="1"/>
</dbReference>
<protein>
    <submittedName>
        <fullName evidence="13">TonB-dependent receptor</fullName>
    </submittedName>
</protein>
<accession>A0A974Y3M8</accession>
<name>A0A974Y3M8_9GAMM</name>
<dbReference type="InterPro" id="IPR012910">
    <property type="entry name" value="Plug_dom"/>
</dbReference>
<evidence type="ECO:0000256" key="1">
    <source>
        <dbReference type="ARBA" id="ARBA00004571"/>
    </source>
</evidence>
<evidence type="ECO:0000259" key="12">
    <source>
        <dbReference type="Pfam" id="PF07715"/>
    </source>
</evidence>
<feature type="compositionally biased region" description="Polar residues" evidence="10">
    <location>
        <begin position="1"/>
        <end position="15"/>
    </location>
</feature>
<evidence type="ECO:0000256" key="9">
    <source>
        <dbReference type="RuleBase" id="RU003357"/>
    </source>
</evidence>
<keyword evidence="14" id="KW-1185">Reference proteome</keyword>
<feature type="domain" description="TonB-dependent receptor plug" evidence="12">
    <location>
        <begin position="44"/>
        <end position="164"/>
    </location>
</feature>
<dbReference type="Gene3D" id="2.170.130.10">
    <property type="entry name" value="TonB-dependent receptor, plug domain"/>
    <property type="match status" value="1"/>
</dbReference>
<keyword evidence="3 8" id="KW-1134">Transmembrane beta strand</keyword>
<evidence type="ECO:0000313" key="13">
    <source>
        <dbReference type="EMBL" id="QSX79935.1"/>
    </source>
</evidence>
<evidence type="ECO:0000256" key="4">
    <source>
        <dbReference type="ARBA" id="ARBA00022692"/>
    </source>
</evidence>
<dbReference type="KEGG" id="lsf:I8J32_003435"/>
<dbReference type="Gene3D" id="2.40.170.20">
    <property type="entry name" value="TonB-dependent receptor, beta-barrel domain"/>
    <property type="match status" value="1"/>
</dbReference>
<evidence type="ECO:0000259" key="11">
    <source>
        <dbReference type="Pfam" id="PF00593"/>
    </source>
</evidence>
<evidence type="ECO:0000256" key="2">
    <source>
        <dbReference type="ARBA" id="ARBA00022448"/>
    </source>
</evidence>
<keyword evidence="13" id="KW-0675">Receptor</keyword>
<dbReference type="PANTHER" id="PTHR47234:SF3">
    <property type="entry name" value="SECRETIN_TONB SHORT N-TERMINAL DOMAIN-CONTAINING PROTEIN"/>
    <property type="match status" value="1"/>
</dbReference>
<sequence length="839" mass="90330">MALAGTTTVYAQETTPAPAPQEEATTLDTVSVLGSRTKPRTEASSAVPIDIFDGEKFQNEPSVDMLDKMRTLVPSFVVSTIPIDDAASLVRPATLRGLPPDNTLVLVNGKRRHRAAVITFLGHGVADGAQGPDISVIPSMALEQVEVLRDGAAAQYGSDAIAGVINFGLKRSDHGGAAEAFFGQFYEGDGFTQQYGVQQGLPVTENGFLTLTAEWRSADATSRSVQRDDAAAVAAAGYPGVRDPAQIWGSPETHEDMKFVANFGLSGENIDFYGFGNYAKRDVEGGFYYRNPTTRSGVFSNDGGNTLLIGDLDTSNAVTCPTIALRDGAGNLIDYATVSAQVGALPAECFTFLSQFPGGFTPQFGGRMEDSSLVLGVKGVWGDGWHWDLSGSYGRNDIKFYMLNTINASMGPEQPGSNEFAPGGNRQTETSFNFDVGHDIETGFTHGGPIALAMGAEWRDEEFEISAGDYSSYAIGPLVDQGFSLGSNGFNGFNPRTAGAHSRDNWAVYVDAEAPFTEQFRMSAAVRYEDFSDFGGTTNWKLTGRYDFTETFALRGAISTGFRAPTPGQANAEQVTTSFINGQLRDTAVLAPTNAIAAFYGAEPLTPEESTNYSLGLVWNSGPWLATADWYLIKTEDRIALSNFFTVSDADRAALVAAGHPEAASISEVQFFVNDFDTKTSGLDVVGSYTGDHFGGHTTYSLAANWNHTEVTDRTEAIISDMRVKKLEESLPAYRGYIGVDHQREVFHANARLNWYGGFFEDHLDDGGLPIDEGSAVTVDAEIGWKFASGLYVNVGAQNLFDKVPSDNPWGGIAGAKYPVHSPYGFNGGFYYTRVGFKW</sequence>
<dbReference type="InterPro" id="IPR039426">
    <property type="entry name" value="TonB-dep_rcpt-like"/>
</dbReference>
<evidence type="ECO:0000256" key="3">
    <source>
        <dbReference type="ARBA" id="ARBA00022452"/>
    </source>
</evidence>
<feature type="region of interest" description="Disordered" evidence="10">
    <location>
        <begin position="1"/>
        <end position="24"/>
    </location>
</feature>
<organism evidence="13 14">
    <name type="scientific">Agrilutibacter solisilvae</name>
    <dbReference type="NCBI Taxonomy" id="2763317"/>
    <lineage>
        <taxon>Bacteria</taxon>
        <taxon>Pseudomonadati</taxon>
        <taxon>Pseudomonadota</taxon>
        <taxon>Gammaproteobacteria</taxon>
        <taxon>Lysobacterales</taxon>
        <taxon>Lysobacteraceae</taxon>
        <taxon>Agrilutibacter</taxon>
    </lineage>
</organism>
<dbReference type="Proteomes" id="UP000639274">
    <property type="component" value="Chromosome"/>
</dbReference>
<dbReference type="PROSITE" id="PS52016">
    <property type="entry name" value="TONB_DEPENDENT_REC_3"/>
    <property type="match status" value="1"/>
</dbReference>
<dbReference type="InterPro" id="IPR036942">
    <property type="entry name" value="Beta-barrel_TonB_sf"/>
</dbReference>
<keyword evidence="2 8" id="KW-0813">Transport</keyword>
<dbReference type="EMBL" id="CP071518">
    <property type="protein sequence ID" value="QSX79935.1"/>
    <property type="molecule type" value="Genomic_DNA"/>
</dbReference>
<proteinExistence type="inferred from homology"/>
<comment type="similarity">
    <text evidence="8 9">Belongs to the TonB-dependent receptor family.</text>
</comment>
<evidence type="ECO:0000256" key="10">
    <source>
        <dbReference type="SAM" id="MobiDB-lite"/>
    </source>
</evidence>
<dbReference type="PANTHER" id="PTHR47234">
    <property type="match status" value="1"/>
</dbReference>
<dbReference type="InterPro" id="IPR037066">
    <property type="entry name" value="Plug_dom_sf"/>
</dbReference>
<evidence type="ECO:0000313" key="14">
    <source>
        <dbReference type="Proteomes" id="UP000639274"/>
    </source>
</evidence>
<evidence type="ECO:0000256" key="7">
    <source>
        <dbReference type="ARBA" id="ARBA00023237"/>
    </source>
</evidence>
<reference evidence="13 14" key="1">
    <citation type="submission" date="2021-03" db="EMBL/GenBank/DDBJ databases">
        <title>Lysobacter sp. nov. isolated from soil of gangwondo yeongwol, south Korea.</title>
        <authorList>
            <person name="Kim K.R."/>
            <person name="Kim K.H."/>
            <person name="Jeon C.O."/>
        </authorList>
    </citation>
    <scope>NUCLEOTIDE SEQUENCE [LARGE SCALE GENOMIC DNA]</scope>
    <source>
        <strain evidence="13 14">R19</strain>
    </source>
</reference>